<evidence type="ECO:0000313" key="1">
    <source>
        <dbReference type="EMBL" id="SDO40691.1"/>
    </source>
</evidence>
<dbReference type="RefSeq" id="WP_091026534.1">
    <property type="nucleotide sequence ID" value="NZ_BKAE01000012.1"/>
</dbReference>
<evidence type="ECO:0008006" key="3">
    <source>
        <dbReference type="Google" id="ProtNLM"/>
    </source>
</evidence>
<evidence type="ECO:0000313" key="2">
    <source>
        <dbReference type="Proteomes" id="UP000199004"/>
    </source>
</evidence>
<dbReference type="Gene3D" id="3.30.70.120">
    <property type="match status" value="1"/>
</dbReference>
<dbReference type="OrthoDB" id="330665at2"/>
<organism evidence="1 2">
    <name type="scientific">Nocardioides szechwanensis</name>
    <dbReference type="NCBI Taxonomy" id="1005944"/>
    <lineage>
        <taxon>Bacteria</taxon>
        <taxon>Bacillati</taxon>
        <taxon>Actinomycetota</taxon>
        <taxon>Actinomycetes</taxon>
        <taxon>Propionibacteriales</taxon>
        <taxon>Nocardioidaceae</taxon>
        <taxon>Nocardioides</taxon>
    </lineage>
</organism>
<dbReference type="InterPro" id="IPR015867">
    <property type="entry name" value="N-reg_PII/ATP_PRibTrfase_C"/>
</dbReference>
<dbReference type="GO" id="GO:0030234">
    <property type="term" value="F:enzyme regulator activity"/>
    <property type="evidence" value="ECO:0007669"/>
    <property type="project" value="InterPro"/>
</dbReference>
<gene>
    <name evidence="1" type="ORF">SAMN05192576_3966</name>
</gene>
<dbReference type="Pfam" id="PF00543">
    <property type="entry name" value="P-II"/>
    <property type="match status" value="1"/>
</dbReference>
<sequence>MQNRTRKLLTIVTEAALEGTLVRDLDQLTAHGYTITDARGGGTHGVRDAGWDASSNIRIEVVCDTETAEAIAAYVQEHYFDNYAMILFVSDVDVLRPEKF</sequence>
<protein>
    <recommendedName>
        <fullName evidence="3">Nitrogen regulatory protein P-II family</fullName>
    </recommendedName>
</protein>
<name>A0A1H0JBG6_9ACTN</name>
<dbReference type="AlphaFoldDB" id="A0A1H0JBG6"/>
<accession>A0A1H0JBG6</accession>
<dbReference type="GO" id="GO:0006808">
    <property type="term" value="P:regulation of nitrogen utilization"/>
    <property type="evidence" value="ECO:0007669"/>
    <property type="project" value="InterPro"/>
</dbReference>
<dbReference type="EMBL" id="FNIC01000008">
    <property type="protein sequence ID" value="SDO40691.1"/>
    <property type="molecule type" value="Genomic_DNA"/>
</dbReference>
<dbReference type="SUPFAM" id="SSF54913">
    <property type="entry name" value="GlnB-like"/>
    <property type="match status" value="1"/>
</dbReference>
<dbReference type="InterPro" id="IPR002187">
    <property type="entry name" value="N-reg_PII"/>
</dbReference>
<proteinExistence type="predicted"/>
<keyword evidence="2" id="KW-1185">Reference proteome</keyword>
<dbReference type="InterPro" id="IPR011322">
    <property type="entry name" value="N-reg_PII-like_a/b"/>
</dbReference>
<dbReference type="Proteomes" id="UP000199004">
    <property type="component" value="Unassembled WGS sequence"/>
</dbReference>
<reference evidence="2" key="1">
    <citation type="submission" date="2016-10" db="EMBL/GenBank/DDBJ databases">
        <authorList>
            <person name="Varghese N."/>
            <person name="Submissions S."/>
        </authorList>
    </citation>
    <scope>NUCLEOTIDE SEQUENCE [LARGE SCALE GENOMIC DNA]</scope>
    <source>
        <strain evidence="2">CGMCC 1.11147</strain>
    </source>
</reference>
<dbReference type="STRING" id="1005944.SAMN05192576_3966"/>